<feature type="domain" description="Thioester reductase (TE)" evidence="12">
    <location>
        <begin position="46"/>
        <end position="313"/>
    </location>
</feature>
<keyword evidence="6 10" id="KW-1133">Transmembrane helix</keyword>
<comment type="catalytic activity">
    <reaction evidence="9 10">
        <text>a long-chain fatty acyl-CoA + 2 NADPH + 2 H(+) = a long-chain primary fatty alcohol + 2 NADP(+) + CoA</text>
        <dbReference type="Rhea" id="RHEA:52716"/>
        <dbReference type="ChEBI" id="CHEBI:15378"/>
        <dbReference type="ChEBI" id="CHEBI:57287"/>
        <dbReference type="ChEBI" id="CHEBI:57783"/>
        <dbReference type="ChEBI" id="CHEBI:58349"/>
        <dbReference type="ChEBI" id="CHEBI:77396"/>
        <dbReference type="ChEBI" id="CHEBI:83139"/>
        <dbReference type="EC" id="1.2.1.84"/>
    </reaction>
</comment>
<dbReference type="EC" id="1.2.1.84" evidence="10"/>
<keyword evidence="8 10" id="KW-0472">Membrane</keyword>
<dbReference type="FunFam" id="3.40.50.720:FF:000143">
    <property type="entry name" value="Fatty acyl-CoA reductase"/>
    <property type="match status" value="1"/>
</dbReference>
<dbReference type="Pfam" id="PF03015">
    <property type="entry name" value="Sterile"/>
    <property type="match status" value="1"/>
</dbReference>
<evidence type="ECO:0000256" key="7">
    <source>
        <dbReference type="ARBA" id="ARBA00023098"/>
    </source>
</evidence>
<evidence type="ECO:0000256" key="5">
    <source>
        <dbReference type="ARBA" id="ARBA00022857"/>
    </source>
</evidence>
<feature type="transmembrane region" description="Helical" evidence="10">
    <location>
        <begin position="497"/>
        <end position="515"/>
    </location>
</feature>
<comment type="caution">
    <text evidence="13">The sequence shown here is derived from an EMBL/GenBank/DDBJ whole genome shotgun (WGS) entry which is preliminary data.</text>
</comment>
<dbReference type="GO" id="GO:0035336">
    <property type="term" value="P:long-chain fatty-acyl-CoA metabolic process"/>
    <property type="evidence" value="ECO:0007669"/>
    <property type="project" value="TreeGrafter"/>
</dbReference>
<dbReference type="OrthoDB" id="429813at2759"/>
<evidence type="ECO:0000256" key="1">
    <source>
        <dbReference type="ARBA" id="ARBA00004141"/>
    </source>
</evidence>
<evidence type="ECO:0000256" key="3">
    <source>
        <dbReference type="ARBA" id="ARBA00022516"/>
    </source>
</evidence>
<evidence type="ECO:0000256" key="2">
    <source>
        <dbReference type="ARBA" id="ARBA00005928"/>
    </source>
</evidence>
<dbReference type="SUPFAM" id="SSF51735">
    <property type="entry name" value="NAD(P)-binding Rossmann-fold domains"/>
    <property type="match status" value="1"/>
</dbReference>
<evidence type="ECO:0000256" key="8">
    <source>
        <dbReference type="ARBA" id="ARBA00023136"/>
    </source>
</evidence>
<accession>A0A9J6C4I2</accession>
<comment type="function">
    <text evidence="10">Catalyzes the reduction of fatty acyl-CoA to fatty alcohols.</text>
</comment>
<keyword evidence="5 10" id="KW-0521">NADP</keyword>
<dbReference type="Gene3D" id="3.40.50.720">
    <property type="entry name" value="NAD(P)-binding Rossmann-like Domain"/>
    <property type="match status" value="1"/>
</dbReference>
<dbReference type="PANTHER" id="PTHR11011">
    <property type="entry name" value="MALE STERILITY PROTEIN 2-RELATED"/>
    <property type="match status" value="1"/>
</dbReference>
<keyword evidence="10" id="KW-0560">Oxidoreductase</keyword>
<evidence type="ECO:0000256" key="4">
    <source>
        <dbReference type="ARBA" id="ARBA00022692"/>
    </source>
</evidence>
<sequence>MLKFSNHPMMYLKDETEVTKSMFEEENRLEHLPSIPEFYANQEIFITGGTGFIGKVLIEKLLRSCSDIKAIYVLLRPKKGQSIEMRLKKIKELPLFGPIREMIPHVLDKIIPVDGDVKELNLGLSKESLVLMKNVSIIFHSAASVRFDDSLRDAVLLNTRGTREIMKFAETLLNIKVVVHVSTTYSNPDRNVVEEKIYPAYVDWRKAIEICEKFSDDELNQLTNHYMNFLPNTYVFSKNLAEHCSNDYKHKLPIVVYRPSIVISSMKEPLLGWVDNFNGPVGLLVGSAIGIVRTMYSNPDNRCDFTPVDLCVKGLIISSWKQAFHETKNTITVYNCSSYGVATIKIQQIVDIGKCLCELIPFDKMVFLPGGHITKNRCLNYIKLILLQLFPALIIDAILKLKGHKPFMTKIQRKIYEANLALKYFVLNEWKFENKNLLNLSKCLKLSDMRAFDFSDCFHHDILLYMRACVIGIRKYLIFDDEKNNEFNKVKFRAMRWFSRILRFGFYMIVFWFIMTKCELLKK</sequence>
<organism evidence="13 14">
    <name type="scientific">Polypedilum vanderplanki</name>
    <name type="common">Sleeping chironomid midge</name>
    <dbReference type="NCBI Taxonomy" id="319348"/>
    <lineage>
        <taxon>Eukaryota</taxon>
        <taxon>Metazoa</taxon>
        <taxon>Ecdysozoa</taxon>
        <taxon>Arthropoda</taxon>
        <taxon>Hexapoda</taxon>
        <taxon>Insecta</taxon>
        <taxon>Pterygota</taxon>
        <taxon>Neoptera</taxon>
        <taxon>Endopterygota</taxon>
        <taxon>Diptera</taxon>
        <taxon>Nematocera</taxon>
        <taxon>Chironomoidea</taxon>
        <taxon>Chironomidae</taxon>
        <taxon>Chironominae</taxon>
        <taxon>Polypedilum</taxon>
        <taxon>Polypedilum</taxon>
    </lineage>
</organism>
<dbReference type="EMBL" id="JADBJN010000002">
    <property type="protein sequence ID" value="KAG5677084.1"/>
    <property type="molecule type" value="Genomic_DNA"/>
</dbReference>
<dbReference type="GO" id="GO:0080019">
    <property type="term" value="F:alcohol-forming very long-chain fatty acyl-CoA reductase activity"/>
    <property type="evidence" value="ECO:0007669"/>
    <property type="project" value="InterPro"/>
</dbReference>
<evidence type="ECO:0000259" key="12">
    <source>
        <dbReference type="Pfam" id="PF07993"/>
    </source>
</evidence>
<comment type="similarity">
    <text evidence="2 10">Belongs to the fatty acyl-CoA reductase family.</text>
</comment>
<evidence type="ECO:0000256" key="6">
    <source>
        <dbReference type="ARBA" id="ARBA00022989"/>
    </source>
</evidence>
<evidence type="ECO:0000256" key="9">
    <source>
        <dbReference type="ARBA" id="ARBA00052530"/>
    </source>
</evidence>
<reference evidence="13" key="1">
    <citation type="submission" date="2021-03" db="EMBL/GenBank/DDBJ databases">
        <title>Chromosome level genome of the anhydrobiotic midge Polypedilum vanderplanki.</title>
        <authorList>
            <person name="Yoshida Y."/>
            <person name="Kikawada T."/>
            <person name="Gusev O."/>
        </authorList>
    </citation>
    <scope>NUCLEOTIDE SEQUENCE</scope>
    <source>
        <strain evidence="13">NIAS01</strain>
        <tissue evidence="13">Whole body or cell culture</tissue>
    </source>
</reference>
<evidence type="ECO:0000313" key="13">
    <source>
        <dbReference type="EMBL" id="KAG5677084.1"/>
    </source>
</evidence>
<keyword evidence="4 10" id="KW-0812">Transmembrane</keyword>
<dbReference type="CDD" id="cd05236">
    <property type="entry name" value="FAR-N_SDR_e"/>
    <property type="match status" value="1"/>
</dbReference>
<dbReference type="InterPro" id="IPR033640">
    <property type="entry name" value="FAR_C"/>
</dbReference>
<evidence type="ECO:0000259" key="11">
    <source>
        <dbReference type="Pfam" id="PF03015"/>
    </source>
</evidence>
<dbReference type="InterPro" id="IPR013120">
    <property type="entry name" value="FAR_NAD-bd"/>
</dbReference>
<proteinExistence type="inferred from homology"/>
<dbReference type="Pfam" id="PF07993">
    <property type="entry name" value="NAD_binding_4"/>
    <property type="match status" value="1"/>
</dbReference>
<keyword evidence="3 10" id="KW-0444">Lipid biosynthesis</keyword>
<evidence type="ECO:0000313" key="14">
    <source>
        <dbReference type="Proteomes" id="UP001107558"/>
    </source>
</evidence>
<gene>
    <name evidence="13" type="ORF">PVAND_006868</name>
</gene>
<dbReference type="AlphaFoldDB" id="A0A9J6C4I2"/>
<comment type="subcellular location">
    <subcellularLocation>
        <location evidence="1">Membrane</location>
        <topology evidence="1">Multi-pass membrane protein</topology>
    </subcellularLocation>
</comment>
<dbReference type="InterPro" id="IPR026055">
    <property type="entry name" value="FAR"/>
</dbReference>
<evidence type="ECO:0000256" key="10">
    <source>
        <dbReference type="RuleBase" id="RU363097"/>
    </source>
</evidence>
<dbReference type="PANTHER" id="PTHR11011:SF24">
    <property type="entry name" value="FATTY ACYL-COA REDUCTASE"/>
    <property type="match status" value="1"/>
</dbReference>
<dbReference type="GO" id="GO:0102965">
    <property type="term" value="F:alcohol-forming long-chain fatty acyl-CoA reductase activity"/>
    <property type="evidence" value="ECO:0007669"/>
    <property type="project" value="UniProtKB-EC"/>
</dbReference>
<dbReference type="InterPro" id="IPR036291">
    <property type="entry name" value="NAD(P)-bd_dom_sf"/>
</dbReference>
<keyword evidence="14" id="KW-1185">Reference proteome</keyword>
<feature type="domain" description="Fatty acyl-CoA reductase C-terminal" evidence="11">
    <location>
        <begin position="388"/>
        <end position="478"/>
    </location>
</feature>
<protein>
    <recommendedName>
        <fullName evidence="10">Fatty acyl-CoA reductase</fullName>
        <ecNumber evidence="10">1.2.1.84</ecNumber>
    </recommendedName>
</protein>
<dbReference type="Proteomes" id="UP001107558">
    <property type="component" value="Chromosome 2"/>
</dbReference>
<keyword evidence="7 10" id="KW-0443">Lipid metabolism</keyword>
<dbReference type="GO" id="GO:0016020">
    <property type="term" value="C:membrane"/>
    <property type="evidence" value="ECO:0007669"/>
    <property type="project" value="UniProtKB-SubCell"/>
</dbReference>
<name>A0A9J6C4I2_POLVA</name>
<dbReference type="CDD" id="cd09071">
    <property type="entry name" value="FAR_C"/>
    <property type="match status" value="1"/>
</dbReference>
<dbReference type="GO" id="GO:0005777">
    <property type="term" value="C:peroxisome"/>
    <property type="evidence" value="ECO:0007669"/>
    <property type="project" value="TreeGrafter"/>
</dbReference>